<gene>
    <name evidence="2" type="ORF">GCM10009037_28240</name>
</gene>
<dbReference type="Proteomes" id="UP000628840">
    <property type="component" value="Unassembled WGS sequence"/>
</dbReference>
<dbReference type="EMBL" id="BMPF01000006">
    <property type="protein sequence ID" value="GGL43124.1"/>
    <property type="molecule type" value="Genomic_DNA"/>
</dbReference>
<keyword evidence="1" id="KW-0472">Membrane</keyword>
<sequence>MATALTAVYAIHLLAGALWAGSVCFFTYSYLPLAKGGDVSVDVLASATSKLTTVSRAGAVLQLLTGGYLASPMGVGTTSAYWSSTSGYLVIAMVVLWLLLAAFTEMAASRLRDGLDVDKVRTPAREASALLYAASAVAVLLLVDAGLLLA</sequence>
<proteinExistence type="predicted"/>
<evidence type="ECO:0000313" key="3">
    <source>
        <dbReference type="Proteomes" id="UP000628840"/>
    </source>
</evidence>
<accession>A0A830EYQ7</accession>
<keyword evidence="1" id="KW-1133">Transmembrane helix</keyword>
<protein>
    <recommendedName>
        <fullName evidence="4">Transporter</fullName>
    </recommendedName>
</protein>
<evidence type="ECO:0008006" key="4">
    <source>
        <dbReference type="Google" id="ProtNLM"/>
    </source>
</evidence>
<comment type="caution">
    <text evidence="2">The sequence shown here is derived from an EMBL/GenBank/DDBJ whole genome shotgun (WGS) entry which is preliminary data.</text>
</comment>
<feature type="transmembrane region" description="Helical" evidence="1">
    <location>
        <begin position="88"/>
        <end position="108"/>
    </location>
</feature>
<feature type="transmembrane region" description="Helical" evidence="1">
    <location>
        <begin position="129"/>
        <end position="149"/>
    </location>
</feature>
<reference evidence="2 3" key="1">
    <citation type="journal article" date="2019" name="Int. J. Syst. Evol. Microbiol.">
        <title>The Global Catalogue of Microorganisms (GCM) 10K type strain sequencing project: providing services to taxonomists for standard genome sequencing and annotation.</title>
        <authorList>
            <consortium name="The Broad Institute Genomics Platform"/>
            <consortium name="The Broad Institute Genome Sequencing Center for Infectious Disease"/>
            <person name="Wu L."/>
            <person name="Ma J."/>
        </authorList>
    </citation>
    <scope>NUCLEOTIDE SEQUENCE [LARGE SCALE GENOMIC DNA]</scope>
    <source>
        <strain evidence="2 3">JCM 19585</strain>
    </source>
</reference>
<organism evidence="2 3">
    <name type="scientific">Halarchaeum grantii</name>
    <dbReference type="NCBI Taxonomy" id="1193105"/>
    <lineage>
        <taxon>Archaea</taxon>
        <taxon>Methanobacteriati</taxon>
        <taxon>Methanobacteriota</taxon>
        <taxon>Stenosarchaea group</taxon>
        <taxon>Halobacteria</taxon>
        <taxon>Halobacteriales</taxon>
        <taxon>Halobacteriaceae</taxon>
    </lineage>
</organism>
<evidence type="ECO:0000313" key="2">
    <source>
        <dbReference type="EMBL" id="GGL43124.1"/>
    </source>
</evidence>
<dbReference type="AlphaFoldDB" id="A0A830EYQ7"/>
<name>A0A830EYQ7_9EURY</name>
<dbReference type="OrthoDB" id="340884at2157"/>
<keyword evidence="3" id="KW-1185">Reference proteome</keyword>
<evidence type="ECO:0000256" key="1">
    <source>
        <dbReference type="SAM" id="Phobius"/>
    </source>
</evidence>
<dbReference type="RefSeq" id="WP_188884330.1">
    <property type="nucleotide sequence ID" value="NZ_BMPF01000006.1"/>
</dbReference>
<keyword evidence="1" id="KW-0812">Transmembrane</keyword>